<dbReference type="EMBL" id="JANFQF010000015">
    <property type="protein sequence ID" value="MCQ4121013.1"/>
    <property type="molecule type" value="Genomic_DNA"/>
</dbReference>
<keyword evidence="2" id="KW-1185">Reference proteome</keyword>
<evidence type="ECO:0000313" key="2">
    <source>
        <dbReference type="Proteomes" id="UP001524501"/>
    </source>
</evidence>
<comment type="caution">
    <text evidence="1">The sequence shown here is derived from an EMBL/GenBank/DDBJ whole genome shotgun (WGS) entry which is preliminary data.</text>
</comment>
<dbReference type="Proteomes" id="UP001524501">
    <property type="component" value="Unassembled WGS sequence"/>
</dbReference>
<evidence type="ECO:0000313" key="1">
    <source>
        <dbReference type="EMBL" id="MCQ4121013.1"/>
    </source>
</evidence>
<accession>A0ABT1QFF3</accession>
<organism evidence="1 2">
    <name type="scientific">Rhodococcus tibetensis</name>
    <dbReference type="NCBI Taxonomy" id="2965064"/>
    <lineage>
        <taxon>Bacteria</taxon>
        <taxon>Bacillati</taxon>
        <taxon>Actinomycetota</taxon>
        <taxon>Actinomycetes</taxon>
        <taxon>Mycobacteriales</taxon>
        <taxon>Nocardiaceae</taxon>
        <taxon>Rhodococcus</taxon>
    </lineage>
</organism>
<dbReference type="RefSeq" id="WP_255971137.1">
    <property type="nucleotide sequence ID" value="NZ_JANFQF010000015.1"/>
</dbReference>
<proteinExistence type="predicted"/>
<gene>
    <name evidence="1" type="ORF">NOF53_17885</name>
</gene>
<protein>
    <submittedName>
        <fullName evidence="1">Uncharacterized protein</fullName>
    </submittedName>
</protein>
<sequence length="220" mass="24077">MAGRAVGRRDALLLTLAGAGLSFEQIARLRHTDVTAEHDALAVQVGENWIRVTVESGVEPTAAYKNWVEVLGFLDQYPSTQLLADHLDKGADLSAFADSARRDERPLLTSIDRWGHTPFAPTPLTGQSVAALVRAHLAGQAPIHKRPPARRSTTPPREHVRVPALVDVELDQAYYDRGIAARRDAHTHLEDVNDILDGIEDEADKLLADLLAILDHTEGD</sequence>
<name>A0ABT1QFF3_9NOCA</name>
<reference evidence="1 2" key="1">
    <citation type="submission" date="2022-07" db="EMBL/GenBank/DDBJ databases">
        <title>Degradation activity of malathion, p-nitrophenol and potential low-temperature adaptation strategy of Rhodococcus sp. FXJ9.536.</title>
        <authorList>
            <person name="Huang J."/>
            <person name="Huang Y."/>
        </authorList>
    </citation>
    <scope>NUCLEOTIDE SEQUENCE [LARGE SCALE GENOMIC DNA]</scope>
    <source>
        <strain evidence="1 2">FXJ9.536</strain>
    </source>
</reference>